<proteinExistence type="predicted"/>
<organism evidence="1 2">
    <name type="scientific">Panagrolaimus sp. ES5</name>
    <dbReference type="NCBI Taxonomy" id="591445"/>
    <lineage>
        <taxon>Eukaryota</taxon>
        <taxon>Metazoa</taxon>
        <taxon>Ecdysozoa</taxon>
        <taxon>Nematoda</taxon>
        <taxon>Chromadorea</taxon>
        <taxon>Rhabditida</taxon>
        <taxon>Tylenchina</taxon>
        <taxon>Panagrolaimomorpha</taxon>
        <taxon>Panagrolaimoidea</taxon>
        <taxon>Panagrolaimidae</taxon>
        <taxon>Panagrolaimus</taxon>
    </lineage>
</organism>
<evidence type="ECO:0000313" key="2">
    <source>
        <dbReference type="WBParaSite" id="ES5_v2.g6700.t1"/>
    </source>
</evidence>
<reference evidence="2" key="1">
    <citation type="submission" date="2022-11" db="UniProtKB">
        <authorList>
            <consortium name="WormBaseParasite"/>
        </authorList>
    </citation>
    <scope>IDENTIFICATION</scope>
</reference>
<accession>A0AC34GQC4</accession>
<dbReference type="WBParaSite" id="ES5_v2.g6700.t1">
    <property type="protein sequence ID" value="ES5_v2.g6700.t1"/>
    <property type="gene ID" value="ES5_v2.g6700"/>
</dbReference>
<dbReference type="Proteomes" id="UP000887579">
    <property type="component" value="Unplaced"/>
</dbReference>
<protein>
    <submittedName>
        <fullName evidence="2">Rac GTPase-activating protein 1</fullName>
    </submittedName>
</protein>
<evidence type="ECO:0000313" key="1">
    <source>
        <dbReference type="Proteomes" id="UP000887579"/>
    </source>
</evidence>
<name>A0AC34GQC4_9BILA</name>
<sequence length="473" mass="53880">MAPPVSKRICTPESEDIGQQFIDTWSHYISLLNNNTEADVLQLVDLLEEVRKKWQQSEIELSDTRKTLAECVAELNEYKRRWKLLPSHFKILSSPPLATLDEDDGDQHNGEENIQHNGEENIDSEASTSNPPDTPKIHYRMRRSVSVPFVNESHASPTSDDGNQHKDTPCYTPPRPNKMGMDRIENRVHVFERIRIFTKVMCYICSSNIRFGSEAVKCQICKLSCHQHCSRRAPVPCIPWASPPKATNGRLRLGDYCASSVVPKLPHLIIRCVQYLNTQKYSRGLYTHYDHLPEDDLLFQLLHAKSPPDFKSYGPEAAAYCIIKFLTNIRESLIPESSFKEFSDAAKVADNFDMETVIAELPIVHKNTLAYLVIHWKLLIDESAVNGLTEDVLARALIPVIMRGTETNLALYLPIFPRLLSLSTTYWEDVVEEGVKLYAKTPISRTSSKKVMIDVSRTITVAKLQQSGFRRRL</sequence>